<reference evidence="1" key="1">
    <citation type="submission" date="2023-04" db="EMBL/GenBank/DDBJ databases">
        <title>Draft Genome sequencing of Naganishia species isolated from polar environments using Oxford Nanopore Technology.</title>
        <authorList>
            <person name="Leo P."/>
            <person name="Venkateswaran K."/>
        </authorList>
    </citation>
    <scope>NUCLEOTIDE SEQUENCE</scope>
    <source>
        <strain evidence="1">MNA-CCFEE 5261</strain>
    </source>
</reference>
<sequence>MSKDVDYDDINFPSIEALVKARLPIVIPWSKLCEDVAPGAFFHSRLASSGSNEPWSKISPFRQSLDADKDNGIHSIPMVYTPSSGATGTFKSSATSSAIETNEHLTVGLKVSVDALIVTASVKGQYDKHVQENEDVSQKLGTVMMSLEPIES</sequence>
<gene>
    <name evidence="1" type="ORF">QFC19_002334</name>
</gene>
<organism evidence="1 2">
    <name type="scientific">Naganishia cerealis</name>
    <dbReference type="NCBI Taxonomy" id="610337"/>
    <lineage>
        <taxon>Eukaryota</taxon>
        <taxon>Fungi</taxon>
        <taxon>Dikarya</taxon>
        <taxon>Basidiomycota</taxon>
        <taxon>Agaricomycotina</taxon>
        <taxon>Tremellomycetes</taxon>
        <taxon>Filobasidiales</taxon>
        <taxon>Filobasidiaceae</taxon>
        <taxon>Naganishia</taxon>
    </lineage>
</organism>
<dbReference type="EMBL" id="JASBWR010000019">
    <property type="protein sequence ID" value="KAJ9108616.1"/>
    <property type="molecule type" value="Genomic_DNA"/>
</dbReference>
<evidence type="ECO:0000313" key="1">
    <source>
        <dbReference type="EMBL" id="KAJ9108616.1"/>
    </source>
</evidence>
<keyword evidence="2" id="KW-1185">Reference proteome</keyword>
<name>A0ACC2WC05_9TREE</name>
<evidence type="ECO:0000313" key="2">
    <source>
        <dbReference type="Proteomes" id="UP001241377"/>
    </source>
</evidence>
<accession>A0ACC2WC05</accession>
<protein>
    <submittedName>
        <fullName evidence="1">Uncharacterized protein</fullName>
    </submittedName>
</protein>
<proteinExistence type="predicted"/>
<dbReference type="Proteomes" id="UP001241377">
    <property type="component" value="Unassembled WGS sequence"/>
</dbReference>
<comment type="caution">
    <text evidence="1">The sequence shown here is derived from an EMBL/GenBank/DDBJ whole genome shotgun (WGS) entry which is preliminary data.</text>
</comment>